<feature type="compositionally biased region" description="Polar residues" evidence="2">
    <location>
        <begin position="140"/>
        <end position="220"/>
    </location>
</feature>
<dbReference type="SUPFAM" id="SSF47473">
    <property type="entry name" value="EF-hand"/>
    <property type="match status" value="2"/>
</dbReference>
<feature type="compositionally biased region" description="Basic and acidic residues" evidence="2">
    <location>
        <begin position="632"/>
        <end position="647"/>
    </location>
</feature>
<dbReference type="PANTHER" id="PTHR11216:SF137">
    <property type="entry name" value="CALCIUM-BINDING EF HAND FAMILY PROTEIN"/>
    <property type="match status" value="1"/>
</dbReference>
<protein>
    <submittedName>
        <fullName evidence="5">Uncharacterized protein</fullName>
    </submittedName>
</protein>
<dbReference type="GO" id="GO:0016197">
    <property type="term" value="P:endosomal transport"/>
    <property type="evidence" value="ECO:0007669"/>
    <property type="project" value="TreeGrafter"/>
</dbReference>
<feature type="domain" description="EH" evidence="3">
    <location>
        <begin position="465"/>
        <end position="548"/>
    </location>
</feature>
<evidence type="ECO:0000313" key="6">
    <source>
        <dbReference type="Proteomes" id="UP000594263"/>
    </source>
</evidence>
<dbReference type="PROSITE" id="PS50031">
    <property type="entry name" value="EH"/>
    <property type="match status" value="2"/>
</dbReference>
<feature type="compositionally biased region" description="Polar residues" evidence="2">
    <location>
        <begin position="888"/>
        <end position="899"/>
    </location>
</feature>
<feature type="compositionally biased region" description="Basic and acidic residues" evidence="2">
    <location>
        <begin position="1061"/>
        <end position="1072"/>
    </location>
</feature>
<feature type="compositionally biased region" description="Polar residues" evidence="2">
    <location>
        <begin position="422"/>
        <end position="431"/>
    </location>
</feature>
<feature type="region of interest" description="Disordered" evidence="2">
    <location>
        <begin position="871"/>
        <end position="912"/>
    </location>
</feature>
<evidence type="ECO:0000256" key="1">
    <source>
        <dbReference type="SAM" id="Coils"/>
    </source>
</evidence>
<dbReference type="GO" id="GO:0005737">
    <property type="term" value="C:cytoplasm"/>
    <property type="evidence" value="ECO:0007669"/>
    <property type="project" value="TreeGrafter"/>
</dbReference>
<feature type="compositionally biased region" description="Low complexity" evidence="2">
    <location>
        <begin position="326"/>
        <end position="344"/>
    </location>
</feature>
<dbReference type="PANTHER" id="PTHR11216">
    <property type="entry name" value="EH DOMAIN"/>
    <property type="match status" value="1"/>
</dbReference>
<feature type="coiled-coil region" evidence="1">
    <location>
        <begin position="716"/>
        <end position="743"/>
    </location>
</feature>
<feature type="compositionally biased region" description="Low complexity" evidence="2">
    <location>
        <begin position="432"/>
        <end position="455"/>
    </location>
</feature>
<feature type="region of interest" description="Disordered" evidence="2">
    <location>
        <begin position="1050"/>
        <end position="1072"/>
    </location>
</feature>
<feature type="compositionally biased region" description="Polar residues" evidence="2">
    <location>
        <begin position="228"/>
        <end position="274"/>
    </location>
</feature>
<evidence type="ECO:0000259" key="4">
    <source>
        <dbReference type="PROSITE" id="PS50222"/>
    </source>
</evidence>
<evidence type="ECO:0000259" key="3">
    <source>
        <dbReference type="PROSITE" id="PS50031"/>
    </source>
</evidence>
<feature type="compositionally biased region" description="Basic and acidic residues" evidence="2">
    <location>
        <begin position="871"/>
        <end position="885"/>
    </location>
</feature>
<feature type="compositionally biased region" description="Polar residues" evidence="2">
    <location>
        <begin position="597"/>
        <end position="611"/>
    </location>
</feature>
<dbReference type="GO" id="GO:0005634">
    <property type="term" value="C:nucleus"/>
    <property type="evidence" value="ECO:0007669"/>
    <property type="project" value="TreeGrafter"/>
</dbReference>
<dbReference type="InterPro" id="IPR000261">
    <property type="entry name" value="EH_dom"/>
</dbReference>
<dbReference type="SMART" id="SM00027">
    <property type="entry name" value="EH"/>
    <property type="match status" value="2"/>
</dbReference>
<feature type="compositionally biased region" description="Polar residues" evidence="2">
    <location>
        <begin position="823"/>
        <end position="854"/>
    </location>
</feature>
<dbReference type="Pfam" id="PF12763">
    <property type="entry name" value="EH"/>
    <property type="match status" value="2"/>
</dbReference>
<dbReference type="CDD" id="cd00052">
    <property type="entry name" value="EH"/>
    <property type="match status" value="2"/>
</dbReference>
<proteinExistence type="predicted"/>
<reference evidence="5" key="1">
    <citation type="submission" date="2021-01" db="UniProtKB">
        <authorList>
            <consortium name="EnsemblPlants"/>
        </authorList>
    </citation>
    <scope>IDENTIFICATION</scope>
</reference>
<evidence type="ECO:0000313" key="5">
    <source>
        <dbReference type="EnsemblPlants" id="Kaladp0016s0080.1.v1.1"/>
    </source>
</evidence>
<sequence>MQAPGVNTDQFDLYFRRADLDGDGRISGAEAVSFFQGSNLPKHVLAQIWMHADQNRIGFLGRQEFYNALRLVTVAQSKRDLTPDIVKAALFGPAAAKIPAPQINLAAVSGPPPGRGAAPHMPQTSTMQAPPPQSGFRGQAPSNMGVPSQTVKPPQQMPVTSNMGAPSQTMRPPQQMPITSNTGIPSPQTMRPSQPLQSNSNMGFPGQPNQSVGLSQSLPATSGLGIFSQPNQTMRPSQSVPATLNMGLSSQQNQTMGPSQPMPGTSSMHPQNQGLGRGGTPASPSTTNFGMSNTWVGGNPLGAPSTRGISPQIPSAITKPLDFHLSSSQPASTPKSSAASGSGLQSGLLFGNDSFSAAVPKQEPAKPDPLALLYSSSPPTSSAIVPVATAPQPPPKARSLDSLQTALTMQPVGGPIHRTQSLTTPNPQFSAQSTSSPVLSGSSVGVGGSASPQGQLTWPKMKPSDVQKYTKVFMEVDTDRDGKITGEQARSLFLSWRLPREVLKQVWDLSDQDNDSMLSAREFCIALYLMERYREGRPLPSALPTSILFDETLMTVAGQPPASFGTANWGQSPVMRPQQGLPGSQMPPTAGPRPSVPYSTAQTGGLVQQPENKPKEIAEEDPFASFGTGKPKSQDNRGAKDSEQKVEVSDKAIMDSKEKMEFYRTMMQELVLYKSRCDNRLNEITERALADKREAESLGKKYEEKYKQVAELHSKLTIEEAKYRDVQERKTELQQALIKMEQGGSADGILQVRADRIQSDVDELMKGLTERCKKHKLNVKSAALFEMPRGWQPGIQENAVVWDEEWDKFEDEGFSFANEYNLDKQNNTASPKTKSTQLWEENDSPKSTISDSASTLDAKSEKLFHANEHSFDTESTYDHGHDDWGRNFSESPSGRSTLESPRDRKADDDGISFDDSNWGNFDNNDDVDSVWGFNPASSKDFYSENKEDYFFGSESLNPIKTESPQSDAYPSQSPFVFADSVASTPHSTYGGEVLRGGFFDQSSRFDSFSVRDESSPRKEAFSRFDSMNSTSGFGHSRAFTSFDDADPFGSTGPFKVSSSETPRKDSKDWNNF</sequence>
<dbReference type="InterPro" id="IPR002048">
    <property type="entry name" value="EF_hand_dom"/>
</dbReference>
<dbReference type="PROSITE" id="PS50222">
    <property type="entry name" value="EF_HAND_2"/>
    <property type="match status" value="3"/>
</dbReference>
<feature type="region of interest" description="Disordered" evidence="2">
    <location>
        <begin position="108"/>
        <end position="344"/>
    </location>
</feature>
<dbReference type="Gramene" id="Kaladp0016s0080.1.v1.1">
    <property type="protein sequence ID" value="Kaladp0016s0080.1.v1.1"/>
    <property type="gene ID" value="Kaladp0016s0080.v1.1"/>
</dbReference>
<dbReference type="Proteomes" id="UP000594263">
    <property type="component" value="Unplaced"/>
</dbReference>
<keyword evidence="1" id="KW-0175">Coiled coil</keyword>
<keyword evidence="6" id="KW-1185">Reference proteome</keyword>
<organism evidence="5 6">
    <name type="scientific">Kalanchoe fedtschenkoi</name>
    <name type="common">Lavender scallops</name>
    <name type="synonym">South American air plant</name>
    <dbReference type="NCBI Taxonomy" id="63787"/>
    <lineage>
        <taxon>Eukaryota</taxon>
        <taxon>Viridiplantae</taxon>
        <taxon>Streptophyta</taxon>
        <taxon>Embryophyta</taxon>
        <taxon>Tracheophyta</taxon>
        <taxon>Spermatophyta</taxon>
        <taxon>Magnoliopsida</taxon>
        <taxon>eudicotyledons</taxon>
        <taxon>Gunneridae</taxon>
        <taxon>Pentapetalae</taxon>
        <taxon>Saxifragales</taxon>
        <taxon>Crassulaceae</taxon>
        <taxon>Kalanchoe</taxon>
    </lineage>
</organism>
<feature type="domain" description="EF-hand" evidence="4">
    <location>
        <begin position="501"/>
        <end position="533"/>
    </location>
</feature>
<dbReference type="AlphaFoldDB" id="A0A7N0T036"/>
<feature type="region of interest" description="Disordered" evidence="2">
    <location>
        <begin position="820"/>
        <end position="854"/>
    </location>
</feature>
<name>A0A7N0T036_KALFE</name>
<dbReference type="SMART" id="SM00054">
    <property type="entry name" value="EFh"/>
    <property type="match status" value="4"/>
</dbReference>
<dbReference type="EnsemblPlants" id="Kaladp0016s0080.1.v1.1">
    <property type="protein sequence ID" value="Kaladp0016s0080.1.v1.1"/>
    <property type="gene ID" value="Kaladp0016s0080.v1.1"/>
</dbReference>
<feature type="domain" description="EH" evidence="3">
    <location>
        <begin position="7"/>
        <end position="97"/>
    </location>
</feature>
<dbReference type="OMA" id="TNMNQQF"/>
<dbReference type="GO" id="GO:0005886">
    <property type="term" value="C:plasma membrane"/>
    <property type="evidence" value="ECO:0007669"/>
    <property type="project" value="TreeGrafter"/>
</dbReference>
<evidence type="ECO:0000256" key="2">
    <source>
        <dbReference type="SAM" id="MobiDB-lite"/>
    </source>
</evidence>
<accession>A0A7N0T036</accession>
<feature type="domain" description="EF-hand" evidence="4">
    <location>
        <begin position="6"/>
        <end position="41"/>
    </location>
</feature>
<dbReference type="GO" id="GO:0005509">
    <property type="term" value="F:calcium ion binding"/>
    <property type="evidence" value="ECO:0007669"/>
    <property type="project" value="InterPro"/>
</dbReference>
<dbReference type="InterPro" id="IPR011992">
    <property type="entry name" value="EF-hand-dom_pair"/>
</dbReference>
<feature type="compositionally biased region" description="Polar residues" evidence="2">
    <location>
        <begin position="282"/>
        <end position="296"/>
    </location>
</feature>
<feature type="domain" description="EF-hand" evidence="4">
    <location>
        <begin position="464"/>
        <end position="499"/>
    </location>
</feature>
<feature type="compositionally biased region" description="Basic and acidic residues" evidence="2">
    <location>
        <begin position="1010"/>
        <end position="1022"/>
    </location>
</feature>
<feature type="region of interest" description="Disordered" evidence="2">
    <location>
        <begin position="422"/>
        <end position="461"/>
    </location>
</feature>
<feature type="region of interest" description="Disordered" evidence="2">
    <location>
        <begin position="1010"/>
        <end position="1032"/>
    </location>
</feature>
<dbReference type="Gene3D" id="1.10.238.10">
    <property type="entry name" value="EF-hand"/>
    <property type="match status" value="2"/>
</dbReference>
<dbReference type="GO" id="GO:0006897">
    <property type="term" value="P:endocytosis"/>
    <property type="evidence" value="ECO:0007669"/>
    <property type="project" value="TreeGrafter"/>
</dbReference>
<feature type="region of interest" description="Disordered" evidence="2">
    <location>
        <begin position="564"/>
        <end position="647"/>
    </location>
</feature>